<evidence type="ECO:0000313" key="4">
    <source>
        <dbReference type="EnsemblFungi" id="FOXG_12715P0"/>
    </source>
</evidence>
<reference evidence="5" key="1">
    <citation type="journal article" date="2012" name="Mol. Plant Microbe Interact.">
        <title>A highly conserved effector in Fusarium oxysporum is required for full virulence on Arabidopsis.</title>
        <authorList>
            <person name="Thatcher L.F."/>
            <person name="Gardiner D.M."/>
            <person name="Kazan K."/>
            <person name="Manners J."/>
        </authorList>
    </citation>
    <scope>NUCLEOTIDE SEQUENCE [LARGE SCALE GENOMIC DNA]</scope>
    <source>
        <strain evidence="5">Fo5176</strain>
    </source>
</reference>
<evidence type="ECO:0000313" key="5">
    <source>
        <dbReference type="Proteomes" id="UP000002489"/>
    </source>
</evidence>
<dbReference type="AlphaFoldDB" id="A0A0D2Y8U7"/>
<keyword evidence="1" id="KW-0677">Repeat</keyword>
<dbReference type="PANTHER" id="PTHR10039">
    <property type="entry name" value="AMELOGENIN"/>
    <property type="match status" value="1"/>
</dbReference>
<accession>A0A0D2Y8U7</accession>
<sequence>MGFSRAKDDSPRSSRSRFSASDEGPLSPDSFLGHYPWPSTSTVAHKRYETRHVPNDADKEKQIEAFYNDLIWSDPSHAKDALRTQQGPRAPKTCEWIMNVPEVKSWLQPESENQQVLWLSGTQGRGKSTLGVYLAERLTSNFATDPTNTCPYFFCDPNDSQRNTAQGILRGLLTQLFQNHPHFLSDRIRRRHAHRGSRVFEKPQALWNLLVEVAFRSDRHIFCVIDGLDECDAASRTILLELMEQTFRGPKPAANLHLLILSRPSSKIYEYLGEFVHRDLDSFSESKHDVEIFINQRVRHIAIKRGWSGTSTTQVKRVFQAKSEYNFHWVRSASESICKLRCAEDAIKFLKGLPNGSELPAPSASTNHKRDNLEHLGFGNTDEDREKHHARLKSPFVSAILTGRVEMLAFLLKKGEPLTPYTIRAAARWGCPGMLEKIMILRQDEISRDQDLSCSAAECASVEMMDPIFDHPDFRWSDAAMIGAIRNERHGLQILRLLFELHGDDIELDEWMMESIASICHPRTMDYLLTQHGTRIEITPTVAEKAIENRQGPAMLRVLLKHRAHEGFVDEKLMTLALANTRCRPDFMAIFLEMPASQVQFTKQVVLAAIASPQKDTDDWAPEVLEMLLANRAADVDIDEEIVIETLWELGFPGLQVLFEHKDESVRITQPLLDAAAGVCSAREFVVLAERAEDEFKITQDMLINTTSNARHGDRLLPVMLRYLKGSLTVGQDAIEAFFKAGQIGFKGLLILLLRDRGCSVNLTRGALRSWIRDDQVCRGSLAFLFVALHSGWCKLSDDMTGSRLERLEELIKHYAELDDVRQVFAEAMERSKKEMRGA</sequence>
<dbReference type="Proteomes" id="UP000002489">
    <property type="component" value="Unassembled WGS sequence"/>
</dbReference>
<evidence type="ECO:0000256" key="1">
    <source>
        <dbReference type="ARBA" id="ARBA00022737"/>
    </source>
</evidence>
<feature type="region of interest" description="Disordered" evidence="2">
    <location>
        <begin position="358"/>
        <end position="381"/>
    </location>
</feature>
<dbReference type="SUPFAM" id="SSF52540">
    <property type="entry name" value="P-loop containing nucleoside triphosphate hydrolases"/>
    <property type="match status" value="1"/>
</dbReference>
<gene>
    <name evidence="4" type="primary">28954018</name>
</gene>
<dbReference type="VEuPathDB" id="FungiDB:FOXG_12715"/>
<dbReference type="InterPro" id="IPR027417">
    <property type="entry name" value="P-loop_NTPase"/>
</dbReference>
<feature type="region of interest" description="Disordered" evidence="2">
    <location>
        <begin position="1"/>
        <end position="34"/>
    </location>
</feature>
<proteinExistence type="predicted"/>
<name>A0A0D2Y8U7_FUSOF</name>
<protein>
    <recommendedName>
        <fullName evidence="3">Nephrocystin 3-like N-terminal domain-containing protein</fullName>
    </recommendedName>
</protein>
<feature type="domain" description="Nephrocystin 3-like N-terminal" evidence="3">
    <location>
        <begin position="93"/>
        <end position="263"/>
    </location>
</feature>
<dbReference type="Gene3D" id="3.40.50.300">
    <property type="entry name" value="P-loop containing nucleotide triphosphate hydrolases"/>
    <property type="match status" value="1"/>
</dbReference>
<organism evidence="4 5">
    <name type="scientific">Fusarium oxysporum (strain Fo5176)</name>
    <name type="common">Fusarium vascular wilt</name>
    <dbReference type="NCBI Taxonomy" id="660025"/>
    <lineage>
        <taxon>Eukaryota</taxon>
        <taxon>Fungi</taxon>
        <taxon>Dikarya</taxon>
        <taxon>Ascomycota</taxon>
        <taxon>Pezizomycotina</taxon>
        <taxon>Sordariomycetes</taxon>
        <taxon>Hypocreomycetidae</taxon>
        <taxon>Hypocreales</taxon>
        <taxon>Nectriaceae</taxon>
        <taxon>Fusarium</taxon>
        <taxon>Fusarium oxysporum species complex</taxon>
    </lineage>
</organism>
<reference evidence="4" key="2">
    <citation type="submission" date="2025-08" db="UniProtKB">
        <authorList>
            <consortium name="EnsemblFungi"/>
        </authorList>
    </citation>
    <scope>IDENTIFICATION</scope>
    <source>
        <strain evidence="4">4287 / CBS 123668 / FGSC 9935 / NRRL 34936</strain>
    </source>
</reference>
<dbReference type="InterPro" id="IPR056884">
    <property type="entry name" value="NPHP3-like_N"/>
</dbReference>
<evidence type="ECO:0000259" key="3">
    <source>
        <dbReference type="Pfam" id="PF24883"/>
    </source>
</evidence>
<feature type="compositionally biased region" description="Basic and acidic residues" evidence="2">
    <location>
        <begin position="1"/>
        <end position="12"/>
    </location>
</feature>
<dbReference type="Pfam" id="PF24883">
    <property type="entry name" value="NPHP3_N"/>
    <property type="match status" value="1"/>
</dbReference>
<dbReference type="EnsemblFungi" id="FOXG_12715T0">
    <property type="protein sequence ID" value="FOXG_12715P0"/>
    <property type="gene ID" value="FOXG_12715"/>
</dbReference>
<evidence type="ECO:0000256" key="2">
    <source>
        <dbReference type="SAM" id="MobiDB-lite"/>
    </source>
</evidence>
<dbReference type="PANTHER" id="PTHR10039:SF16">
    <property type="entry name" value="GPI INOSITOL-DEACYLASE"/>
    <property type="match status" value="1"/>
</dbReference>